<keyword evidence="2" id="KW-1185">Reference proteome</keyword>
<gene>
    <name evidence="1" type="ORF">NG743_08400</name>
</gene>
<sequence length="107" mass="11924">MTEVTVSKSPQTDKSTYIFTRKGNVKTTQEVIYKLIIVMKNGTTQERYGKITIPSGILSITVPEQQLKLGKLEVIKSCVLSLIPNGNDYITGINSSVRLLMPDKKLH</sequence>
<evidence type="ECO:0000313" key="1">
    <source>
        <dbReference type="EMBL" id="UUO17015.1"/>
    </source>
</evidence>
<evidence type="ECO:0000313" key="2">
    <source>
        <dbReference type="Proteomes" id="UP001057561"/>
    </source>
</evidence>
<protein>
    <submittedName>
        <fullName evidence="1">Uncharacterized protein</fullName>
    </submittedName>
</protein>
<organism evidence="1 2">
    <name type="scientific">Dolichospermum heterosporum TAC447</name>
    <dbReference type="NCBI Taxonomy" id="747523"/>
    <lineage>
        <taxon>Bacteria</taxon>
        <taxon>Bacillati</taxon>
        <taxon>Cyanobacteriota</taxon>
        <taxon>Cyanophyceae</taxon>
        <taxon>Nostocales</taxon>
        <taxon>Aphanizomenonaceae</taxon>
        <taxon>Dolichospermum</taxon>
        <taxon>Dolichospermum heterosporum</taxon>
    </lineage>
</organism>
<dbReference type="Proteomes" id="UP001057561">
    <property type="component" value="Chromosome"/>
</dbReference>
<dbReference type="EMBL" id="CP099464">
    <property type="protein sequence ID" value="UUO17015.1"/>
    <property type="molecule type" value="Genomic_DNA"/>
</dbReference>
<accession>A0ABY5M0H8</accession>
<proteinExistence type="predicted"/>
<name>A0ABY5M0H8_9CYAN</name>
<reference evidence="1" key="1">
    <citation type="submission" date="2022-06" db="EMBL/GenBank/DDBJ databases">
        <title>Nostosin G and Spiroidesin B from the Cyanobacterium Dolichospermum sp. NIES-1697.</title>
        <authorList>
            <person name="Phan C.-S."/>
            <person name="Mehjabin J.J."/>
            <person name="Anas A.R.J."/>
            <person name="Hayasaka M."/>
            <person name="Onoki R."/>
            <person name="Wang J."/>
            <person name="Umezawa T."/>
            <person name="Washio K."/>
            <person name="Morikawa M."/>
            <person name="Okino T."/>
        </authorList>
    </citation>
    <scope>NUCLEOTIDE SEQUENCE</scope>
    <source>
        <strain evidence="1">NIES-1697</strain>
    </source>
</reference>
<dbReference type="RefSeq" id="WP_160170646.1">
    <property type="nucleotide sequence ID" value="NZ_CP099464.1"/>
</dbReference>